<sequence>MRANIEEVNTTVTLKSTTITTTNTTTTTTNTTTTILEPGKFTVPVSVLPGRPSRKRTKKQDGGKKRKHVLKM</sequence>
<reference evidence="2 3" key="1">
    <citation type="submission" date="2019-05" db="EMBL/GenBank/DDBJ databases">
        <title>Another draft genome of Portunus trituberculatus and its Hox gene families provides insights of decapod evolution.</title>
        <authorList>
            <person name="Jeong J.-H."/>
            <person name="Song I."/>
            <person name="Kim S."/>
            <person name="Choi T."/>
            <person name="Kim D."/>
            <person name="Ryu S."/>
            <person name="Kim W."/>
        </authorList>
    </citation>
    <scope>NUCLEOTIDE SEQUENCE [LARGE SCALE GENOMIC DNA]</scope>
    <source>
        <tissue evidence="2">Muscle</tissue>
    </source>
</reference>
<evidence type="ECO:0000256" key="1">
    <source>
        <dbReference type="SAM" id="MobiDB-lite"/>
    </source>
</evidence>
<comment type="caution">
    <text evidence="2">The sequence shown here is derived from an EMBL/GenBank/DDBJ whole genome shotgun (WGS) entry which is preliminary data.</text>
</comment>
<dbReference type="EMBL" id="VSRR010080953">
    <property type="protein sequence ID" value="MPC89419.1"/>
    <property type="molecule type" value="Genomic_DNA"/>
</dbReference>
<evidence type="ECO:0000313" key="3">
    <source>
        <dbReference type="Proteomes" id="UP000324222"/>
    </source>
</evidence>
<evidence type="ECO:0000313" key="2">
    <source>
        <dbReference type="EMBL" id="MPC89419.1"/>
    </source>
</evidence>
<name>A0A5B7J418_PORTR</name>
<organism evidence="2 3">
    <name type="scientific">Portunus trituberculatus</name>
    <name type="common">Swimming crab</name>
    <name type="synonym">Neptunus trituberculatus</name>
    <dbReference type="NCBI Taxonomy" id="210409"/>
    <lineage>
        <taxon>Eukaryota</taxon>
        <taxon>Metazoa</taxon>
        <taxon>Ecdysozoa</taxon>
        <taxon>Arthropoda</taxon>
        <taxon>Crustacea</taxon>
        <taxon>Multicrustacea</taxon>
        <taxon>Malacostraca</taxon>
        <taxon>Eumalacostraca</taxon>
        <taxon>Eucarida</taxon>
        <taxon>Decapoda</taxon>
        <taxon>Pleocyemata</taxon>
        <taxon>Brachyura</taxon>
        <taxon>Eubrachyura</taxon>
        <taxon>Portunoidea</taxon>
        <taxon>Portunidae</taxon>
        <taxon>Portuninae</taxon>
        <taxon>Portunus</taxon>
    </lineage>
</organism>
<feature type="compositionally biased region" description="Basic residues" evidence="1">
    <location>
        <begin position="52"/>
        <end position="72"/>
    </location>
</feature>
<keyword evidence="3" id="KW-1185">Reference proteome</keyword>
<protein>
    <submittedName>
        <fullName evidence="2">Uncharacterized protein</fullName>
    </submittedName>
</protein>
<dbReference type="Proteomes" id="UP000324222">
    <property type="component" value="Unassembled WGS sequence"/>
</dbReference>
<accession>A0A5B7J418</accession>
<feature type="region of interest" description="Disordered" evidence="1">
    <location>
        <begin position="43"/>
        <end position="72"/>
    </location>
</feature>
<proteinExistence type="predicted"/>
<gene>
    <name evidence="2" type="ORF">E2C01_084365</name>
</gene>
<dbReference type="AlphaFoldDB" id="A0A5B7J418"/>